<dbReference type="InterPro" id="IPR015943">
    <property type="entry name" value="WD40/YVTN_repeat-like_dom_sf"/>
</dbReference>
<feature type="signal peptide" evidence="2">
    <location>
        <begin position="1"/>
        <end position="25"/>
    </location>
</feature>
<evidence type="ECO:0000256" key="1">
    <source>
        <dbReference type="SAM" id="MobiDB-lite"/>
    </source>
</evidence>
<dbReference type="InterPro" id="IPR051200">
    <property type="entry name" value="Host-pathogen_enzymatic-act"/>
</dbReference>
<proteinExistence type="predicted"/>
<dbReference type="KEGG" id="nkf:Nkreftii_001669"/>
<gene>
    <name evidence="3" type="ORF">Nkreftii_001669</name>
</gene>
<feature type="chain" id="PRO_5032344950" evidence="2">
    <location>
        <begin position="26"/>
        <end position="723"/>
    </location>
</feature>
<dbReference type="SUPFAM" id="SSF49503">
    <property type="entry name" value="Cupredoxins"/>
    <property type="match status" value="1"/>
</dbReference>
<dbReference type="InterPro" id="IPR008972">
    <property type="entry name" value="Cupredoxin"/>
</dbReference>
<keyword evidence="2" id="KW-0732">Signal</keyword>
<organism evidence="3 4">
    <name type="scientific">Candidatus Nitrospira kreftii</name>
    <dbReference type="NCBI Taxonomy" id="2652173"/>
    <lineage>
        <taxon>Bacteria</taxon>
        <taxon>Pseudomonadati</taxon>
        <taxon>Nitrospirota</taxon>
        <taxon>Nitrospiria</taxon>
        <taxon>Nitrospirales</taxon>
        <taxon>Nitrospiraceae</taxon>
        <taxon>Nitrospira</taxon>
    </lineage>
</organism>
<dbReference type="Proteomes" id="UP000593737">
    <property type="component" value="Chromosome"/>
</dbReference>
<sequence length="723" mass="77403">MTKRRLLVALLSILVGWGTVGMAQADPTVSFYATDNPGTWFECANTGTPPSPGAPISASGLGCVPEAEGLGTVGLKSLAIIQQGESVGFPSLGGKTRTVHTAIPLIYPTGAHSTPAISTFHRDVDLHAPMPIEDQTITLNTPGLYVFICDIHVYMFAGVIVVPEGHSLANDPPNLFPLDLGQTLDLPLVRAGGSSIVNMPTASDLALRLVRTFFIITNPNNWQSYPASETATWNPIYPKVPVRAYPFESATGVEINLDTLMDLYFEEPVTLAAPVPPTTPGVGQVWVNTQFEKMLQKNKPGTATAVNADSWKVERKVGLPQINMNNPHNMWTDKNQEVIYQTQWFDEILTVFDRKTGAFKWNRDAGPAPSHVMTRANNDEVHVAQNGGDNVMEYQSLADGNGFIRAIPMDETPNHTNTNPHGHWMSADGMKMVTPNERVATSTVYNFSGSGAGSIEETISVGHAPLATGMMPDGSKYYVADFLDSTLSVINMNDATPRRSTPIHLLANYENPFKLKCGFLGTPPPCAQVTGSVGGLPIQTPVSPDGRFVVTANTLTATITIVDTATDQVVAMLPCDPGCHGVQFGAKKGGGYYAYVANKFSNRMQVVDMDGTATGPGAFALNSDGTPGPCVAGKPCIAGTVLLTEANKSAGYQTDGTVRGLAGMGGQGVLAVPNVYNGWVQQWVENCTNKDCRAWKRQLTAEQKNPIEMPAGQNLNNGKPKKK</sequence>
<dbReference type="EMBL" id="CP047423">
    <property type="protein sequence ID" value="QPD03895.1"/>
    <property type="molecule type" value="Genomic_DNA"/>
</dbReference>
<dbReference type="PANTHER" id="PTHR47197:SF3">
    <property type="entry name" value="DIHYDRO-HEME D1 DEHYDROGENASE"/>
    <property type="match status" value="1"/>
</dbReference>
<dbReference type="AlphaFoldDB" id="A0A7S8FDL8"/>
<evidence type="ECO:0000313" key="4">
    <source>
        <dbReference type="Proteomes" id="UP000593737"/>
    </source>
</evidence>
<dbReference type="SUPFAM" id="SSF51004">
    <property type="entry name" value="C-terminal (heme d1) domain of cytochrome cd1-nitrite reductase"/>
    <property type="match status" value="1"/>
</dbReference>
<dbReference type="InterPro" id="IPR011048">
    <property type="entry name" value="Haem_d1_sf"/>
</dbReference>
<accession>A0A7S8FDL8</accession>
<name>A0A7S8FDL8_9BACT</name>
<dbReference type="Gene3D" id="2.130.10.10">
    <property type="entry name" value="YVTN repeat-like/Quinoprotein amine dehydrogenase"/>
    <property type="match status" value="2"/>
</dbReference>
<feature type="region of interest" description="Disordered" evidence="1">
    <location>
        <begin position="703"/>
        <end position="723"/>
    </location>
</feature>
<evidence type="ECO:0000313" key="3">
    <source>
        <dbReference type="EMBL" id="QPD03895.1"/>
    </source>
</evidence>
<reference evidence="3 4" key="1">
    <citation type="journal article" date="2020" name="ISME J.">
        <title>Enrichment and physiological characterization of a novel comammox Nitrospira indicates ammonium inhibition of complete nitrification.</title>
        <authorList>
            <person name="Sakoula D."/>
            <person name="Koch H."/>
            <person name="Frank J."/>
            <person name="Jetten M.S.M."/>
            <person name="van Kessel M.A.H.J."/>
            <person name="Lucker S."/>
        </authorList>
    </citation>
    <scope>NUCLEOTIDE SEQUENCE [LARGE SCALE GENOMIC DNA]</scope>
    <source>
        <strain evidence="3">Comreactor17</strain>
    </source>
</reference>
<evidence type="ECO:0000256" key="2">
    <source>
        <dbReference type="SAM" id="SignalP"/>
    </source>
</evidence>
<protein>
    <submittedName>
        <fullName evidence="3">Uncharacterized protein</fullName>
    </submittedName>
</protein>
<dbReference type="PANTHER" id="PTHR47197">
    <property type="entry name" value="PROTEIN NIRF"/>
    <property type="match status" value="1"/>
</dbReference>